<dbReference type="EMBL" id="BMVX01000050">
    <property type="protein sequence ID" value="GGZ98941.1"/>
    <property type="molecule type" value="Genomic_DNA"/>
</dbReference>
<reference evidence="2" key="1">
    <citation type="journal article" date="2014" name="Int. J. Syst. Evol. Microbiol.">
        <title>Complete genome sequence of Corynebacterium casei LMG S-19264T (=DSM 44701T), isolated from a smear-ripened cheese.</title>
        <authorList>
            <consortium name="US DOE Joint Genome Institute (JGI-PGF)"/>
            <person name="Walter F."/>
            <person name="Albersmeier A."/>
            <person name="Kalinowski J."/>
            <person name="Ruckert C."/>
        </authorList>
    </citation>
    <scope>NUCLEOTIDE SEQUENCE</scope>
    <source>
        <strain evidence="2">JCM 4834</strain>
    </source>
</reference>
<proteinExistence type="predicted"/>
<keyword evidence="1" id="KW-1133">Transmembrane helix</keyword>
<protein>
    <submittedName>
        <fullName evidence="2">Uncharacterized protein</fullName>
    </submittedName>
</protein>
<dbReference type="Proteomes" id="UP000634660">
    <property type="component" value="Unassembled WGS sequence"/>
</dbReference>
<feature type="transmembrane region" description="Helical" evidence="1">
    <location>
        <begin position="31"/>
        <end position="56"/>
    </location>
</feature>
<gene>
    <name evidence="2" type="ORF">GCM10010371_68110</name>
</gene>
<dbReference type="RefSeq" id="WP_189829218.1">
    <property type="nucleotide sequence ID" value="NZ_BMVX01000050.1"/>
</dbReference>
<reference evidence="2" key="2">
    <citation type="submission" date="2020-09" db="EMBL/GenBank/DDBJ databases">
        <authorList>
            <person name="Sun Q."/>
            <person name="Ohkuma M."/>
        </authorList>
    </citation>
    <scope>NUCLEOTIDE SEQUENCE</scope>
    <source>
        <strain evidence="2">JCM 4834</strain>
    </source>
</reference>
<evidence type="ECO:0000313" key="2">
    <source>
        <dbReference type="EMBL" id="GGZ98941.1"/>
    </source>
</evidence>
<comment type="caution">
    <text evidence="2">The sequence shown here is derived from an EMBL/GenBank/DDBJ whole genome shotgun (WGS) entry which is preliminary data.</text>
</comment>
<sequence>MIERTYRKFMERFPLAPGNSIPFYRLPQTEILSILSVVLRFGSVLTAAAVVAVFQGVASQNVLLMVAPAALADRSAVILTRIRRS</sequence>
<evidence type="ECO:0000256" key="1">
    <source>
        <dbReference type="SAM" id="Phobius"/>
    </source>
</evidence>
<evidence type="ECO:0000313" key="3">
    <source>
        <dbReference type="Proteomes" id="UP000634660"/>
    </source>
</evidence>
<name>A0A918VHW3_9ACTN</name>
<organism evidence="2 3">
    <name type="scientific">Streptomyces subrutilus</name>
    <dbReference type="NCBI Taxonomy" id="36818"/>
    <lineage>
        <taxon>Bacteria</taxon>
        <taxon>Bacillati</taxon>
        <taxon>Actinomycetota</taxon>
        <taxon>Actinomycetes</taxon>
        <taxon>Kitasatosporales</taxon>
        <taxon>Streptomycetaceae</taxon>
        <taxon>Streptomyces</taxon>
    </lineage>
</organism>
<accession>A0A918VHW3</accession>
<keyword evidence="1" id="KW-0812">Transmembrane</keyword>
<dbReference type="AlphaFoldDB" id="A0A918VHW3"/>
<keyword evidence="1" id="KW-0472">Membrane</keyword>